<name>M7YGG2_TRIUA</name>
<dbReference type="EMBL" id="KD276600">
    <property type="protein sequence ID" value="EMS46252.1"/>
    <property type="molecule type" value="Genomic_DNA"/>
</dbReference>
<reference evidence="1" key="1">
    <citation type="journal article" date="2013" name="Nature">
        <title>Draft genome of the wheat A-genome progenitor Triticum urartu.</title>
        <authorList>
            <person name="Ling H.Q."/>
            <person name="Zhao S."/>
            <person name="Liu D."/>
            <person name="Wang J."/>
            <person name="Sun H."/>
            <person name="Zhang C."/>
            <person name="Fan H."/>
            <person name="Li D."/>
            <person name="Dong L."/>
            <person name="Tao Y."/>
            <person name="Gao C."/>
            <person name="Wu H."/>
            <person name="Li Y."/>
            <person name="Cui Y."/>
            <person name="Guo X."/>
            <person name="Zheng S."/>
            <person name="Wang B."/>
            <person name="Yu K."/>
            <person name="Liang Q."/>
            <person name="Yang W."/>
            <person name="Lou X."/>
            <person name="Chen J."/>
            <person name="Feng M."/>
            <person name="Jian J."/>
            <person name="Zhang X."/>
            <person name="Luo G."/>
            <person name="Jiang Y."/>
            <person name="Liu J."/>
            <person name="Wang Z."/>
            <person name="Sha Y."/>
            <person name="Zhang B."/>
            <person name="Wu H."/>
            <person name="Tang D."/>
            <person name="Shen Q."/>
            <person name="Xue P."/>
            <person name="Zou S."/>
            <person name="Wang X."/>
            <person name="Liu X."/>
            <person name="Wang F."/>
            <person name="Yang Y."/>
            <person name="An X."/>
            <person name="Dong Z."/>
            <person name="Zhang K."/>
            <person name="Zhang X."/>
            <person name="Luo M.C."/>
            <person name="Dvorak J."/>
            <person name="Tong Y."/>
            <person name="Wang J."/>
            <person name="Yang H."/>
            <person name="Li Z."/>
            <person name="Wang D."/>
            <person name="Zhang A."/>
            <person name="Wang J."/>
        </authorList>
    </citation>
    <scope>NUCLEOTIDE SEQUENCE</scope>
</reference>
<gene>
    <name evidence="1" type="ORF">TRIUR3_11183</name>
</gene>
<accession>M7YGG2</accession>
<sequence length="107" mass="11773">MARAEFPVQAAAAAVPSMAGGSAGIGLRRALRRWLLVAIVDLMPVQIHRGVALGRPAAHRRVGEGRLQVILDWRSGGCVRLRFGGFLYEKHRDKDFVGKFSIYVFSL</sequence>
<proteinExistence type="predicted"/>
<evidence type="ECO:0000313" key="1">
    <source>
        <dbReference type="EMBL" id="EMS46252.1"/>
    </source>
</evidence>
<dbReference type="AlphaFoldDB" id="M7YGG2"/>
<protein>
    <submittedName>
        <fullName evidence="1">Uncharacterized protein</fullName>
    </submittedName>
</protein>
<organism evidence="1">
    <name type="scientific">Triticum urartu</name>
    <name type="common">Red wild einkorn</name>
    <name type="synonym">Crithodium urartu</name>
    <dbReference type="NCBI Taxonomy" id="4572"/>
    <lineage>
        <taxon>Eukaryota</taxon>
        <taxon>Viridiplantae</taxon>
        <taxon>Streptophyta</taxon>
        <taxon>Embryophyta</taxon>
        <taxon>Tracheophyta</taxon>
        <taxon>Spermatophyta</taxon>
        <taxon>Magnoliopsida</taxon>
        <taxon>Liliopsida</taxon>
        <taxon>Poales</taxon>
        <taxon>Poaceae</taxon>
        <taxon>BOP clade</taxon>
        <taxon>Pooideae</taxon>
        <taxon>Triticodae</taxon>
        <taxon>Triticeae</taxon>
        <taxon>Triticinae</taxon>
        <taxon>Triticum</taxon>
    </lineage>
</organism>